<dbReference type="GO" id="GO:0008270">
    <property type="term" value="F:zinc ion binding"/>
    <property type="evidence" value="ECO:0007669"/>
    <property type="project" value="UniProtKB-UniRule"/>
</dbReference>
<dbReference type="PANTHER" id="PTHR43221">
    <property type="entry name" value="PROTEASE HTPX"/>
    <property type="match status" value="1"/>
</dbReference>
<evidence type="ECO:0000256" key="2">
    <source>
        <dbReference type="ARBA" id="ARBA00009779"/>
    </source>
</evidence>
<keyword evidence="8 12" id="KW-0862">Zinc</keyword>
<dbReference type="CDD" id="cd07335">
    <property type="entry name" value="M48B_HtpX_like"/>
    <property type="match status" value="1"/>
</dbReference>
<dbReference type="HAMAP" id="MF_00188">
    <property type="entry name" value="Pept_M48_protease_HtpX"/>
    <property type="match status" value="1"/>
</dbReference>
<dbReference type="InterPro" id="IPR001915">
    <property type="entry name" value="Peptidase_M48"/>
</dbReference>
<dbReference type="Proteomes" id="UP000054422">
    <property type="component" value="Unassembled WGS sequence"/>
</dbReference>
<dbReference type="PANTHER" id="PTHR43221:SF1">
    <property type="entry name" value="PROTEASE HTPX"/>
    <property type="match status" value="1"/>
</dbReference>
<dbReference type="InterPro" id="IPR050083">
    <property type="entry name" value="HtpX_protease"/>
</dbReference>
<dbReference type="GO" id="GO:0004222">
    <property type="term" value="F:metalloendopeptidase activity"/>
    <property type="evidence" value="ECO:0007669"/>
    <property type="project" value="UniProtKB-UniRule"/>
</dbReference>
<keyword evidence="5 12" id="KW-0812">Transmembrane</keyword>
<feature type="domain" description="Peptidase M48" evidence="13">
    <location>
        <begin position="82"/>
        <end position="296"/>
    </location>
</feature>
<keyword evidence="6 12" id="KW-0479">Metal-binding</keyword>
<accession>A0A0A2T958</accession>
<dbReference type="MEROPS" id="M48.002"/>
<evidence type="ECO:0000256" key="8">
    <source>
        <dbReference type="ARBA" id="ARBA00022833"/>
    </source>
</evidence>
<feature type="transmembrane region" description="Helical" evidence="12">
    <location>
        <begin position="39"/>
        <end position="60"/>
    </location>
</feature>
<feature type="binding site" evidence="12">
    <location>
        <position position="150"/>
    </location>
    <ligand>
        <name>Zn(2+)</name>
        <dbReference type="ChEBI" id="CHEBI:29105"/>
        <note>catalytic</note>
    </ligand>
</feature>
<evidence type="ECO:0000256" key="9">
    <source>
        <dbReference type="ARBA" id="ARBA00022989"/>
    </source>
</evidence>
<evidence type="ECO:0000256" key="10">
    <source>
        <dbReference type="ARBA" id="ARBA00023049"/>
    </source>
</evidence>
<dbReference type="STRING" id="1498499.EP47_08470"/>
<keyword evidence="11 12" id="KW-0472">Membrane</keyword>
<evidence type="ECO:0000256" key="11">
    <source>
        <dbReference type="ARBA" id="ARBA00023136"/>
    </source>
</evidence>
<feature type="transmembrane region" description="Helical" evidence="12">
    <location>
        <begin position="7"/>
        <end position="27"/>
    </location>
</feature>
<keyword evidence="12" id="KW-0346">Stress response</keyword>
<keyword evidence="7 12" id="KW-0378">Hydrolase</keyword>
<proteinExistence type="inferred from homology"/>
<evidence type="ECO:0000256" key="5">
    <source>
        <dbReference type="ARBA" id="ARBA00022692"/>
    </source>
</evidence>
<dbReference type="GO" id="GO:0006508">
    <property type="term" value="P:proteolysis"/>
    <property type="evidence" value="ECO:0007669"/>
    <property type="project" value="UniProtKB-KW"/>
</dbReference>
<dbReference type="OrthoDB" id="15218at2"/>
<dbReference type="RefSeq" id="WP_035887483.1">
    <property type="nucleotide sequence ID" value="NZ_JNCF01000007.1"/>
</dbReference>
<dbReference type="EC" id="3.4.24.-" evidence="12"/>
<name>A0A0A2T958_9GAMM</name>
<dbReference type="EMBL" id="JNCF01000007">
    <property type="protein sequence ID" value="KGP63933.1"/>
    <property type="molecule type" value="Genomic_DNA"/>
</dbReference>
<keyword evidence="4 12" id="KW-0645">Protease</keyword>
<keyword evidence="3 12" id="KW-1003">Cell membrane</keyword>
<feature type="active site" evidence="12">
    <location>
        <position position="147"/>
    </location>
</feature>
<evidence type="ECO:0000256" key="6">
    <source>
        <dbReference type="ARBA" id="ARBA00022723"/>
    </source>
</evidence>
<dbReference type="Pfam" id="PF01435">
    <property type="entry name" value="Peptidase_M48"/>
    <property type="match status" value="1"/>
</dbReference>
<evidence type="ECO:0000256" key="12">
    <source>
        <dbReference type="HAMAP-Rule" id="MF_00188"/>
    </source>
</evidence>
<comment type="cofactor">
    <cofactor evidence="12">
        <name>Zn(2+)</name>
        <dbReference type="ChEBI" id="CHEBI:29105"/>
    </cofactor>
    <text evidence="12">Binds 1 zinc ion per subunit.</text>
</comment>
<evidence type="ECO:0000256" key="1">
    <source>
        <dbReference type="ARBA" id="ARBA00004651"/>
    </source>
</evidence>
<evidence type="ECO:0000256" key="4">
    <source>
        <dbReference type="ARBA" id="ARBA00022670"/>
    </source>
</evidence>
<organism evidence="14 15">
    <name type="scientific">Legionella norrlandica</name>
    <dbReference type="NCBI Taxonomy" id="1498499"/>
    <lineage>
        <taxon>Bacteria</taxon>
        <taxon>Pseudomonadati</taxon>
        <taxon>Pseudomonadota</taxon>
        <taxon>Gammaproteobacteria</taxon>
        <taxon>Legionellales</taxon>
        <taxon>Legionellaceae</taxon>
        <taxon>Legionella</taxon>
    </lineage>
</organism>
<feature type="transmembrane region" description="Helical" evidence="12">
    <location>
        <begin position="197"/>
        <end position="221"/>
    </location>
</feature>
<feature type="transmembrane region" description="Helical" evidence="12">
    <location>
        <begin position="165"/>
        <end position="185"/>
    </location>
</feature>
<feature type="binding site" evidence="12">
    <location>
        <position position="146"/>
    </location>
    <ligand>
        <name>Zn(2+)</name>
        <dbReference type="ChEBI" id="CHEBI:29105"/>
        <note>catalytic</note>
    </ligand>
</feature>
<dbReference type="Gene3D" id="3.30.2010.10">
    <property type="entry name" value="Metalloproteases ('zincins'), catalytic domain"/>
    <property type="match status" value="1"/>
</dbReference>
<keyword evidence="9 12" id="KW-1133">Transmembrane helix</keyword>
<dbReference type="AlphaFoldDB" id="A0A0A2T958"/>
<sequence>MFKRIALFLATNLAILLVISFILSLFNVSPYLTQYGLNYQALLIYALIIGFTGSFISLLISKWMAIHAFSIQLIEKPANEVESWLMTEIRNLAKKRNIGMPDVGIYDSPEPNAFATGWNKNKALVAVSTELLQTMDAEEIQGVLGHEISHIANGDMVTLTLIQGVVNTFVIFFARIAAFFVTQFFRRDGEESIQGGFVYYGVALIFELLFGILASLIVMWFSRYREFRADRGSAQYVGKDKMIKALQRLQQLMEKAPTDDRAPAFNTMKISGHKSWLALFSSHPPLEKRIDALQKYRE</sequence>
<comment type="similarity">
    <text evidence="2 12">Belongs to the peptidase M48B family.</text>
</comment>
<keyword evidence="15" id="KW-1185">Reference proteome</keyword>
<evidence type="ECO:0000313" key="14">
    <source>
        <dbReference type="EMBL" id="KGP63933.1"/>
    </source>
</evidence>
<dbReference type="GO" id="GO:0005886">
    <property type="term" value="C:plasma membrane"/>
    <property type="evidence" value="ECO:0007669"/>
    <property type="project" value="UniProtKB-SubCell"/>
</dbReference>
<feature type="binding site" evidence="12">
    <location>
        <position position="226"/>
    </location>
    <ligand>
        <name>Zn(2+)</name>
        <dbReference type="ChEBI" id="CHEBI:29105"/>
        <note>catalytic</note>
    </ligand>
</feature>
<evidence type="ECO:0000313" key="15">
    <source>
        <dbReference type="Proteomes" id="UP000054422"/>
    </source>
</evidence>
<evidence type="ECO:0000256" key="3">
    <source>
        <dbReference type="ARBA" id="ARBA00022475"/>
    </source>
</evidence>
<evidence type="ECO:0000256" key="7">
    <source>
        <dbReference type="ARBA" id="ARBA00022801"/>
    </source>
</evidence>
<dbReference type="InterPro" id="IPR022919">
    <property type="entry name" value="Pept_M48_protease_HtpX"/>
</dbReference>
<reference evidence="14 15" key="1">
    <citation type="submission" date="2014-05" db="EMBL/GenBank/DDBJ databases">
        <authorList>
            <person name="Rizzardi K."/>
            <person name="Winiecka-Krusnell J."/>
            <person name="Ramliden M."/>
            <person name="Alm E."/>
            <person name="Andersson S."/>
            <person name="Byfors S."/>
        </authorList>
    </citation>
    <scope>NUCLEOTIDE SEQUENCE [LARGE SCALE GENOMIC DNA]</scope>
    <source>
        <strain evidence="14 15">LEGN</strain>
    </source>
</reference>
<comment type="subcellular location">
    <subcellularLocation>
        <location evidence="1 12">Cell membrane</location>
        <topology evidence="1 12">Multi-pass membrane protein</topology>
    </subcellularLocation>
</comment>
<dbReference type="NCBIfam" id="NF003965">
    <property type="entry name" value="PRK05457.1"/>
    <property type="match status" value="1"/>
</dbReference>
<protein>
    <recommendedName>
        <fullName evidence="12">Protease HtpX</fullName>
        <ecNumber evidence="12">3.4.24.-</ecNumber>
    </recommendedName>
    <alternativeName>
        <fullName evidence="12">Heat shock protein HtpX</fullName>
    </alternativeName>
</protein>
<evidence type="ECO:0000259" key="13">
    <source>
        <dbReference type="Pfam" id="PF01435"/>
    </source>
</evidence>
<gene>
    <name evidence="12" type="primary">htpX</name>
    <name evidence="14" type="ORF">EP47_08470</name>
</gene>
<comment type="caution">
    <text evidence="14">The sequence shown here is derived from an EMBL/GenBank/DDBJ whole genome shotgun (WGS) entry which is preliminary data.</text>
</comment>
<keyword evidence="10 12" id="KW-0482">Metalloprotease</keyword>